<dbReference type="InParanoid" id="F4RSH8"/>
<proteinExistence type="predicted"/>
<evidence type="ECO:0000313" key="1">
    <source>
        <dbReference type="EMBL" id="EGG04603.1"/>
    </source>
</evidence>
<reference evidence="2" key="1">
    <citation type="journal article" date="2011" name="Proc. Natl. Acad. Sci. U.S.A.">
        <title>Obligate biotrophy features unraveled by the genomic analysis of rust fungi.</title>
        <authorList>
            <person name="Duplessis S."/>
            <person name="Cuomo C.A."/>
            <person name="Lin Y.-C."/>
            <person name="Aerts A."/>
            <person name="Tisserant E."/>
            <person name="Veneault-Fourrey C."/>
            <person name="Joly D.L."/>
            <person name="Hacquard S."/>
            <person name="Amselem J."/>
            <person name="Cantarel B.L."/>
            <person name="Chiu R."/>
            <person name="Coutinho P.M."/>
            <person name="Feau N."/>
            <person name="Field M."/>
            <person name="Frey P."/>
            <person name="Gelhaye E."/>
            <person name="Goldberg J."/>
            <person name="Grabherr M.G."/>
            <person name="Kodira C.D."/>
            <person name="Kohler A."/>
            <person name="Kuees U."/>
            <person name="Lindquist E.A."/>
            <person name="Lucas S.M."/>
            <person name="Mago R."/>
            <person name="Mauceli E."/>
            <person name="Morin E."/>
            <person name="Murat C."/>
            <person name="Pangilinan J.L."/>
            <person name="Park R."/>
            <person name="Pearson M."/>
            <person name="Quesneville H."/>
            <person name="Rouhier N."/>
            <person name="Sakthikumar S."/>
            <person name="Salamov A.A."/>
            <person name="Schmutz J."/>
            <person name="Selles B."/>
            <person name="Shapiro H."/>
            <person name="Tanguay P."/>
            <person name="Tuskan G.A."/>
            <person name="Henrissat B."/>
            <person name="Van de Peer Y."/>
            <person name="Rouze P."/>
            <person name="Ellis J.G."/>
            <person name="Dodds P.N."/>
            <person name="Schein J.E."/>
            <person name="Zhong S."/>
            <person name="Hamelin R.C."/>
            <person name="Grigoriev I.V."/>
            <person name="Szabo L.J."/>
            <person name="Martin F."/>
        </authorList>
    </citation>
    <scope>NUCLEOTIDE SEQUENCE [LARGE SCALE GENOMIC DNA]</scope>
    <source>
        <strain evidence="2">98AG31 / pathotype 3-4-7</strain>
    </source>
</reference>
<sequence length="54" mass="6116">MACPFHDTLIKRASISNIGVFDITLVSMSLAREFGCLSIYLINNVTNIPYYLYI</sequence>
<accession>F4RSH8</accession>
<dbReference type="KEGG" id="mlr:MELLADRAFT_52982"/>
<dbReference type="GeneID" id="18928845"/>
<keyword evidence="2" id="KW-1185">Reference proteome</keyword>
<evidence type="ECO:0000313" key="2">
    <source>
        <dbReference type="Proteomes" id="UP000001072"/>
    </source>
</evidence>
<organism evidence="2">
    <name type="scientific">Melampsora larici-populina (strain 98AG31 / pathotype 3-4-7)</name>
    <name type="common">Poplar leaf rust fungus</name>
    <dbReference type="NCBI Taxonomy" id="747676"/>
    <lineage>
        <taxon>Eukaryota</taxon>
        <taxon>Fungi</taxon>
        <taxon>Dikarya</taxon>
        <taxon>Basidiomycota</taxon>
        <taxon>Pucciniomycotina</taxon>
        <taxon>Pucciniomycetes</taxon>
        <taxon>Pucciniales</taxon>
        <taxon>Melampsoraceae</taxon>
        <taxon>Melampsora</taxon>
    </lineage>
</organism>
<name>F4RSH8_MELLP</name>
<dbReference type="EMBL" id="GL883117">
    <property type="protein sequence ID" value="EGG04603.1"/>
    <property type="molecule type" value="Genomic_DNA"/>
</dbReference>
<dbReference type="HOGENOM" id="CLU_3050821_0_0_1"/>
<dbReference type="AlphaFoldDB" id="F4RSH8"/>
<protein>
    <submittedName>
        <fullName evidence="1">Uncharacterized protein</fullName>
    </submittedName>
</protein>
<dbReference type="RefSeq" id="XP_007412042.1">
    <property type="nucleotide sequence ID" value="XM_007411980.1"/>
</dbReference>
<dbReference type="VEuPathDB" id="FungiDB:MELLADRAFT_52982"/>
<gene>
    <name evidence="1" type="ORF">MELLADRAFT_52982</name>
</gene>
<dbReference type="Proteomes" id="UP000001072">
    <property type="component" value="Unassembled WGS sequence"/>
</dbReference>